<dbReference type="PANTHER" id="PTHR30061">
    <property type="entry name" value="MALTOSE-BINDING PERIPLASMIC PROTEIN"/>
    <property type="match status" value="1"/>
</dbReference>
<feature type="region of interest" description="Disordered" evidence="5">
    <location>
        <begin position="22"/>
        <end position="62"/>
    </location>
</feature>
<dbReference type="GO" id="GO:0042956">
    <property type="term" value="P:maltodextrin transmembrane transport"/>
    <property type="evidence" value="ECO:0007669"/>
    <property type="project" value="TreeGrafter"/>
</dbReference>
<sequence>MKRREILKRLAGTTAVGALAGCVGVSETDSTSTPEEGGSDGSDESDGSEETTTQQETGASVPAGTFKLWHQRAEAEKKALEQNAEAFSSETKHTADPAEIADLRKKTTSAIPAGQGASMFDWAHDWTGEYYQNGFLSDQSENLDVDLSVYTEPAQKAVQFDGATLALPYAAETVGLIYNKDLVDEPPETVAEMKAIMEEHHDPDNGKYGLSYPLNAYFMSAWPHAFGGYYFDESNVELGLSNEATLEGFQFVLDNFVPFQPKDTGYGPQASVFLEGNAPFAINGPWFLGDVKSNEIDAGIARLPSPEGDAEPKPYTTVKQLYFTTRVDDDEAKAAATRAFAEWYTTSTEVLSNNAEEFGYIPVYKELANSGDLPAAVEGFSKSVKLGTPIPSHPKMGDVWGPLEDAFNSVKNGDAELKAAFEKAEQNIRSNWE</sequence>
<dbReference type="OrthoDB" id="42146at2157"/>
<dbReference type="AlphaFoldDB" id="A0A6A8G678"/>
<proteinExistence type="inferred from homology"/>
<dbReference type="InterPro" id="IPR006059">
    <property type="entry name" value="SBP"/>
</dbReference>
<keyword evidence="3" id="KW-0762">Sugar transport</keyword>
<evidence type="ECO:0000256" key="5">
    <source>
        <dbReference type="SAM" id="MobiDB-lite"/>
    </source>
</evidence>
<dbReference type="GO" id="GO:0015144">
    <property type="term" value="F:carbohydrate transmembrane transporter activity"/>
    <property type="evidence" value="ECO:0007669"/>
    <property type="project" value="InterPro"/>
</dbReference>
<evidence type="ECO:0000256" key="1">
    <source>
        <dbReference type="ARBA" id="ARBA00008520"/>
    </source>
</evidence>
<gene>
    <name evidence="6" type="ORF">GJR99_06600</name>
</gene>
<protein>
    <submittedName>
        <fullName evidence="6">Extracellular solute-binding protein</fullName>
    </submittedName>
</protein>
<keyword evidence="7" id="KW-1185">Reference proteome</keyword>
<dbReference type="GO" id="GO:1901982">
    <property type="term" value="F:maltose binding"/>
    <property type="evidence" value="ECO:0007669"/>
    <property type="project" value="TreeGrafter"/>
</dbReference>
<keyword evidence="4" id="KW-0732">Signal</keyword>
<dbReference type="PRINTS" id="PR00181">
    <property type="entry name" value="MALTOSEBP"/>
</dbReference>
<dbReference type="Pfam" id="PF13416">
    <property type="entry name" value="SBP_bac_8"/>
    <property type="match status" value="1"/>
</dbReference>
<evidence type="ECO:0000256" key="3">
    <source>
        <dbReference type="ARBA" id="ARBA00022597"/>
    </source>
</evidence>
<reference evidence="6 7" key="1">
    <citation type="submission" date="2019-11" db="EMBL/GenBank/DDBJ databases">
        <title>Whole genome sequence of Haloferax sp. MBLA0078.</title>
        <authorList>
            <person name="Seo M.-J."/>
            <person name="Cho E.-S."/>
        </authorList>
    </citation>
    <scope>NUCLEOTIDE SEQUENCE [LARGE SCALE GENOMIC DNA]</scope>
    <source>
        <strain evidence="6 7">MBLA0078</strain>
    </source>
</reference>
<dbReference type="GO" id="GO:0015768">
    <property type="term" value="P:maltose transport"/>
    <property type="evidence" value="ECO:0007669"/>
    <property type="project" value="TreeGrafter"/>
</dbReference>
<accession>A0A6A8G678</accession>
<dbReference type="Gene3D" id="3.40.190.10">
    <property type="entry name" value="Periplasmic binding protein-like II"/>
    <property type="match status" value="2"/>
</dbReference>
<evidence type="ECO:0000313" key="7">
    <source>
        <dbReference type="Proteomes" id="UP000443423"/>
    </source>
</evidence>
<dbReference type="PROSITE" id="PS51257">
    <property type="entry name" value="PROKAR_LIPOPROTEIN"/>
    <property type="match status" value="1"/>
</dbReference>
<dbReference type="PANTHER" id="PTHR30061:SF50">
    <property type="entry name" value="MALTOSE_MALTODEXTRIN-BINDING PERIPLASMIC PROTEIN"/>
    <property type="match status" value="1"/>
</dbReference>
<dbReference type="SUPFAM" id="SSF53850">
    <property type="entry name" value="Periplasmic binding protein-like II"/>
    <property type="match status" value="1"/>
</dbReference>
<name>A0A6A8G678_9EURY</name>
<feature type="compositionally biased region" description="Low complexity" evidence="5">
    <location>
        <begin position="22"/>
        <end position="36"/>
    </location>
</feature>
<dbReference type="GO" id="GO:0055052">
    <property type="term" value="C:ATP-binding cassette (ABC) transporter complex, substrate-binding subunit-containing"/>
    <property type="evidence" value="ECO:0007669"/>
    <property type="project" value="TreeGrafter"/>
</dbReference>
<evidence type="ECO:0000256" key="2">
    <source>
        <dbReference type="ARBA" id="ARBA00022448"/>
    </source>
</evidence>
<evidence type="ECO:0000313" key="6">
    <source>
        <dbReference type="EMBL" id="MRW96245.1"/>
    </source>
</evidence>
<dbReference type="EMBL" id="WKJQ01000001">
    <property type="protein sequence ID" value="MRW96245.1"/>
    <property type="molecule type" value="Genomic_DNA"/>
</dbReference>
<dbReference type="Proteomes" id="UP000443423">
    <property type="component" value="Unassembled WGS sequence"/>
</dbReference>
<comment type="caution">
    <text evidence="6">The sequence shown here is derived from an EMBL/GenBank/DDBJ whole genome shotgun (WGS) entry which is preliminary data.</text>
</comment>
<dbReference type="InterPro" id="IPR006060">
    <property type="entry name" value="Maltose/Cyclodextrin-bd"/>
</dbReference>
<feature type="region of interest" description="Disordered" evidence="5">
    <location>
        <begin position="77"/>
        <end position="98"/>
    </location>
</feature>
<dbReference type="RefSeq" id="WP_151113905.1">
    <property type="nucleotide sequence ID" value="NZ_WKJQ01000001.1"/>
</dbReference>
<feature type="compositionally biased region" description="Acidic residues" evidence="5">
    <location>
        <begin position="37"/>
        <end position="49"/>
    </location>
</feature>
<organism evidence="6 7">
    <name type="scientific">Haloferax marinum</name>
    <dbReference type="NCBI Taxonomy" id="2666143"/>
    <lineage>
        <taxon>Archaea</taxon>
        <taxon>Methanobacteriati</taxon>
        <taxon>Methanobacteriota</taxon>
        <taxon>Stenosarchaea group</taxon>
        <taxon>Halobacteria</taxon>
        <taxon>Halobacteriales</taxon>
        <taxon>Haloferacaceae</taxon>
        <taxon>Haloferax</taxon>
    </lineage>
</organism>
<keyword evidence="2" id="KW-0813">Transport</keyword>
<evidence type="ECO:0000256" key="4">
    <source>
        <dbReference type="ARBA" id="ARBA00022729"/>
    </source>
</evidence>
<comment type="similarity">
    <text evidence="1">Belongs to the bacterial solute-binding protein 1 family.</text>
</comment>